<dbReference type="GO" id="GO:0010467">
    <property type="term" value="P:gene expression"/>
    <property type="evidence" value="ECO:0007669"/>
    <property type="project" value="UniProtKB-ARBA"/>
</dbReference>
<gene>
    <name evidence="5" type="ORF">SAMN05660865_01053</name>
</gene>
<evidence type="ECO:0000256" key="3">
    <source>
        <dbReference type="ARBA" id="ARBA00023125"/>
    </source>
</evidence>
<dbReference type="AlphaFoldDB" id="A0A1H5UXE9"/>
<dbReference type="SMART" id="SM00411">
    <property type="entry name" value="BHL"/>
    <property type="match status" value="1"/>
</dbReference>
<reference evidence="6" key="1">
    <citation type="submission" date="2016-10" db="EMBL/GenBank/DDBJ databases">
        <authorList>
            <person name="Varghese N."/>
            <person name="Submissions S."/>
        </authorList>
    </citation>
    <scope>NUCLEOTIDE SEQUENCE [LARGE SCALE GENOMIC DNA]</scope>
    <source>
        <strain evidence="6">DSM 5463</strain>
    </source>
</reference>
<evidence type="ECO:0000256" key="2">
    <source>
        <dbReference type="ARBA" id="ARBA00023067"/>
    </source>
</evidence>
<accession>A0A1H5UXE9</accession>
<dbReference type="RefSeq" id="WP_103896026.1">
    <property type="nucleotide sequence ID" value="NZ_FNUK01000011.1"/>
</dbReference>
<evidence type="ECO:0000313" key="6">
    <source>
        <dbReference type="Proteomes" id="UP000242850"/>
    </source>
</evidence>
<dbReference type="GO" id="GO:1990178">
    <property type="term" value="C:HU-DNA complex"/>
    <property type="evidence" value="ECO:0007669"/>
    <property type="project" value="UniProtKB-ARBA"/>
</dbReference>
<dbReference type="Proteomes" id="UP000242850">
    <property type="component" value="Unassembled WGS sequence"/>
</dbReference>
<dbReference type="EMBL" id="FNUK01000011">
    <property type="protein sequence ID" value="SEF79749.1"/>
    <property type="molecule type" value="Genomic_DNA"/>
</dbReference>
<dbReference type="GO" id="GO:0005829">
    <property type="term" value="C:cytosol"/>
    <property type="evidence" value="ECO:0007669"/>
    <property type="project" value="UniProtKB-ARBA"/>
</dbReference>
<dbReference type="PANTHER" id="PTHR33175">
    <property type="entry name" value="DNA-BINDING PROTEIN HU"/>
    <property type="match status" value="1"/>
</dbReference>
<dbReference type="CDD" id="cd13831">
    <property type="entry name" value="HU"/>
    <property type="match status" value="1"/>
</dbReference>
<protein>
    <submittedName>
        <fullName evidence="5">DNA-binding protein HU-beta</fullName>
    </submittedName>
</protein>
<keyword evidence="6" id="KW-1185">Reference proteome</keyword>
<organism evidence="5 6">
    <name type="scientific">Caloramator fervidus</name>
    <dbReference type="NCBI Taxonomy" id="29344"/>
    <lineage>
        <taxon>Bacteria</taxon>
        <taxon>Bacillati</taxon>
        <taxon>Bacillota</taxon>
        <taxon>Clostridia</taxon>
        <taxon>Eubacteriales</taxon>
        <taxon>Clostridiaceae</taxon>
        <taxon>Caloramator</taxon>
    </lineage>
</organism>
<dbReference type="Gene3D" id="4.10.520.10">
    <property type="entry name" value="IHF-like DNA-binding proteins"/>
    <property type="match status" value="1"/>
</dbReference>
<dbReference type="PRINTS" id="PR01727">
    <property type="entry name" value="DNABINDINGHU"/>
</dbReference>
<dbReference type="PROSITE" id="PS00045">
    <property type="entry name" value="HISTONE_LIKE"/>
    <property type="match status" value="1"/>
</dbReference>
<dbReference type="Pfam" id="PF00216">
    <property type="entry name" value="Bac_DNA_binding"/>
    <property type="match status" value="1"/>
</dbReference>
<dbReference type="GO" id="GO:0042802">
    <property type="term" value="F:identical protein binding"/>
    <property type="evidence" value="ECO:0007669"/>
    <property type="project" value="UniProtKB-ARBA"/>
</dbReference>
<keyword evidence="2" id="KW-0226">DNA condensation</keyword>
<dbReference type="InterPro" id="IPR010992">
    <property type="entry name" value="IHF-like_DNA-bd_dom_sf"/>
</dbReference>
<dbReference type="FunFam" id="4.10.520.10:FF:000001">
    <property type="entry name" value="DNA-binding protein HU"/>
    <property type="match status" value="1"/>
</dbReference>
<dbReference type="InterPro" id="IPR020816">
    <property type="entry name" value="Histone-like_DNA-bd_CS"/>
</dbReference>
<evidence type="ECO:0000313" key="5">
    <source>
        <dbReference type="EMBL" id="SEF79749.1"/>
    </source>
</evidence>
<dbReference type="SUPFAM" id="SSF47729">
    <property type="entry name" value="IHF-like DNA-binding proteins"/>
    <property type="match status" value="1"/>
</dbReference>
<evidence type="ECO:0000256" key="1">
    <source>
        <dbReference type="ARBA" id="ARBA00010529"/>
    </source>
</evidence>
<dbReference type="GO" id="GO:0030527">
    <property type="term" value="F:structural constituent of chromatin"/>
    <property type="evidence" value="ECO:0007669"/>
    <property type="project" value="InterPro"/>
</dbReference>
<dbReference type="GO" id="GO:1990103">
    <property type="term" value="C:DnaA-HU complex"/>
    <property type="evidence" value="ECO:0007669"/>
    <property type="project" value="UniProtKB-ARBA"/>
</dbReference>
<dbReference type="GO" id="GO:0030261">
    <property type="term" value="P:chromosome condensation"/>
    <property type="evidence" value="ECO:0007669"/>
    <property type="project" value="UniProtKB-KW"/>
</dbReference>
<keyword evidence="3 5" id="KW-0238">DNA-binding</keyword>
<dbReference type="PANTHER" id="PTHR33175:SF3">
    <property type="entry name" value="DNA-BINDING PROTEIN HU-BETA"/>
    <property type="match status" value="1"/>
</dbReference>
<evidence type="ECO:0000256" key="4">
    <source>
        <dbReference type="RuleBase" id="RU003939"/>
    </source>
</evidence>
<dbReference type="GO" id="GO:0006270">
    <property type="term" value="P:DNA replication initiation"/>
    <property type="evidence" value="ECO:0007669"/>
    <property type="project" value="UniProtKB-ARBA"/>
</dbReference>
<dbReference type="InterPro" id="IPR000119">
    <property type="entry name" value="Hist_DNA-bd"/>
</dbReference>
<dbReference type="OrthoDB" id="9799835at2"/>
<dbReference type="GO" id="GO:0003677">
    <property type="term" value="F:DNA binding"/>
    <property type="evidence" value="ECO:0007669"/>
    <property type="project" value="UniProtKB-KW"/>
</dbReference>
<comment type="similarity">
    <text evidence="1 4">Belongs to the bacterial histone-like protein family.</text>
</comment>
<sequence>MNKADLISMMAEKSGLTKKDAEKALKAFMDSVQEALARNEKVQLVGFGTFEVRERGERKGRNPKTMEEIIIPATKVPVFKAGKELRENVNK</sequence>
<proteinExistence type="inferred from homology"/>
<name>A0A1H5UXE9_9CLOT</name>